<evidence type="ECO:0000259" key="4">
    <source>
        <dbReference type="PROSITE" id="PS51720"/>
    </source>
</evidence>
<dbReference type="PANTHER" id="PTHR10903:SF62">
    <property type="entry name" value="GTPASE IMAP FAMILY MEMBER 4-LIKE-RELATED"/>
    <property type="match status" value="1"/>
</dbReference>
<dbReference type="InterPro" id="IPR027417">
    <property type="entry name" value="P-loop_NTPase"/>
</dbReference>
<evidence type="ECO:0000256" key="1">
    <source>
        <dbReference type="ARBA" id="ARBA00008535"/>
    </source>
</evidence>
<dbReference type="GO" id="GO:0005525">
    <property type="term" value="F:GTP binding"/>
    <property type="evidence" value="ECO:0007669"/>
    <property type="project" value="UniProtKB-KW"/>
</dbReference>
<dbReference type="InterPro" id="IPR006703">
    <property type="entry name" value="G_AIG1"/>
</dbReference>
<keyword evidence="6" id="KW-1185">Reference proteome</keyword>
<dbReference type="AlphaFoldDB" id="A0AAW0NWR6"/>
<dbReference type="SUPFAM" id="SSF52540">
    <property type="entry name" value="P-loop containing nucleoside triphosphate hydrolases"/>
    <property type="match status" value="1"/>
</dbReference>
<comment type="similarity">
    <text evidence="1">Belongs to the TRAFAC class TrmE-Era-EngA-EngB-Septin-like GTPase superfamily. AIG1/Toc34/Toc159-like paraseptin GTPase family. IAN subfamily.</text>
</comment>
<evidence type="ECO:0000313" key="5">
    <source>
        <dbReference type="EMBL" id="KAK7910382.1"/>
    </source>
</evidence>
<dbReference type="PANTHER" id="PTHR10903">
    <property type="entry name" value="GTPASE, IMAP FAMILY MEMBER-RELATED"/>
    <property type="match status" value="1"/>
</dbReference>
<name>A0AAW0NWR6_9GOBI</name>
<dbReference type="InterPro" id="IPR045058">
    <property type="entry name" value="GIMA/IAN/Toc"/>
</dbReference>
<dbReference type="Pfam" id="PF04548">
    <property type="entry name" value="AIG1"/>
    <property type="match status" value="1"/>
</dbReference>
<protein>
    <recommendedName>
        <fullName evidence="4">AIG1-type G domain-containing protein</fullName>
    </recommendedName>
</protein>
<feature type="domain" description="AIG1-type G" evidence="4">
    <location>
        <begin position="4"/>
        <end position="211"/>
    </location>
</feature>
<dbReference type="Gene3D" id="3.40.50.300">
    <property type="entry name" value="P-loop containing nucleotide triphosphate hydrolases"/>
    <property type="match status" value="1"/>
</dbReference>
<reference evidence="6" key="1">
    <citation type="submission" date="2024-04" db="EMBL/GenBank/DDBJ databases">
        <title>Salinicola lusitanus LLJ914,a marine bacterium isolated from the Okinawa Trough.</title>
        <authorList>
            <person name="Li J."/>
        </authorList>
    </citation>
    <scope>NUCLEOTIDE SEQUENCE [LARGE SCALE GENOMIC DNA]</scope>
</reference>
<organism evidence="5 6">
    <name type="scientific">Mugilogobius chulae</name>
    <name type="common">yellowstripe goby</name>
    <dbReference type="NCBI Taxonomy" id="88201"/>
    <lineage>
        <taxon>Eukaryota</taxon>
        <taxon>Metazoa</taxon>
        <taxon>Chordata</taxon>
        <taxon>Craniata</taxon>
        <taxon>Vertebrata</taxon>
        <taxon>Euteleostomi</taxon>
        <taxon>Actinopterygii</taxon>
        <taxon>Neopterygii</taxon>
        <taxon>Teleostei</taxon>
        <taxon>Neoteleostei</taxon>
        <taxon>Acanthomorphata</taxon>
        <taxon>Gobiaria</taxon>
        <taxon>Gobiiformes</taxon>
        <taxon>Gobioidei</taxon>
        <taxon>Gobiidae</taxon>
        <taxon>Gobionellinae</taxon>
        <taxon>Mugilogobius</taxon>
    </lineage>
</organism>
<dbReference type="Proteomes" id="UP001460270">
    <property type="component" value="Unassembled WGS sequence"/>
</dbReference>
<dbReference type="EMBL" id="JBBPFD010000010">
    <property type="protein sequence ID" value="KAK7910382.1"/>
    <property type="molecule type" value="Genomic_DNA"/>
</dbReference>
<dbReference type="FunFam" id="3.40.50.300:FF:000366">
    <property type="entry name" value="GTPase, IMAP family member 2"/>
    <property type="match status" value="1"/>
</dbReference>
<evidence type="ECO:0000256" key="2">
    <source>
        <dbReference type="ARBA" id="ARBA00022741"/>
    </source>
</evidence>
<comment type="caution">
    <text evidence="5">The sequence shown here is derived from an EMBL/GenBank/DDBJ whole genome shotgun (WGS) entry which is preliminary data.</text>
</comment>
<sequence>MISGEETRIILLGKTGAGKSSLANTILGEKIFQAKSSPNSETSKCTSSKKYIDGKMIHLIDTPGVFDTDPNSTDLGEKLYNCVKDCADGPHAFLFVLKVEKYTQQEQDVVRKTLKYFSAEALKYTTVVFTHGDQLDGQTIEEWYSQNESLSSLVRKCGGRCHVIDNRYWNNTQDTYRNNQIHAAKLLKTIHETVAKNGGKCYTNGFWQYIKHERILGVPLKYILAALLGAAAGGAAFGVAKCLVGATTAKAIAAGGVTSAAVGAGTAYTLAPDEVGGAALNAASKAGGAASNAASNMTKMASSAAKSVSSCMGKKPKRS</sequence>
<dbReference type="PROSITE" id="PS51720">
    <property type="entry name" value="G_AIG1"/>
    <property type="match status" value="1"/>
</dbReference>
<evidence type="ECO:0000313" key="6">
    <source>
        <dbReference type="Proteomes" id="UP001460270"/>
    </source>
</evidence>
<keyword evidence="2" id="KW-0547">Nucleotide-binding</keyword>
<proteinExistence type="inferred from homology"/>
<evidence type="ECO:0000256" key="3">
    <source>
        <dbReference type="ARBA" id="ARBA00023134"/>
    </source>
</evidence>
<accession>A0AAW0NWR6</accession>
<gene>
    <name evidence="5" type="ORF">WMY93_015066</name>
</gene>
<keyword evidence="3" id="KW-0342">GTP-binding</keyword>